<dbReference type="Pfam" id="PF00239">
    <property type="entry name" value="Resolvase"/>
    <property type="match status" value="1"/>
</dbReference>
<dbReference type="CDD" id="cd00569">
    <property type="entry name" value="HTH_Hin_like"/>
    <property type="match status" value="1"/>
</dbReference>
<dbReference type="PROSITE" id="PS51736">
    <property type="entry name" value="RECOMBINASES_3"/>
    <property type="match status" value="1"/>
</dbReference>
<proteinExistence type="inferred from homology"/>
<keyword evidence="3" id="KW-0238">DNA-binding</keyword>
<keyword evidence="4" id="KW-0233">DNA recombination</keyword>
<dbReference type="RefSeq" id="WP_142121924.1">
    <property type="nucleotide sequence ID" value="NZ_BAAASV010000002.1"/>
</dbReference>
<evidence type="ECO:0000256" key="2">
    <source>
        <dbReference type="ARBA" id="ARBA00022908"/>
    </source>
</evidence>
<evidence type="ECO:0000313" key="7">
    <source>
        <dbReference type="Proteomes" id="UP000315389"/>
    </source>
</evidence>
<organism evidence="6 7">
    <name type="scientific">Rarobacter faecitabidus</name>
    <dbReference type="NCBI Taxonomy" id="13243"/>
    <lineage>
        <taxon>Bacteria</taxon>
        <taxon>Bacillati</taxon>
        <taxon>Actinomycetota</taxon>
        <taxon>Actinomycetes</taxon>
        <taxon>Micrococcales</taxon>
        <taxon>Rarobacteraceae</taxon>
        <taxon>Rarobacter</taxon>
    </lineage>
</organism>
<dbReference type="InterPro" id="IPR006119">
    <property type="entry name" value="Resolv_N"/>
</dbReference>
<name>A0A542ZAT0_RARFA</name>
<dbReference type="GO" id="GO:0000150">
    <property type="term" value="F:DNA strand exchange activity"/>
    <property type="evidence" value="ECO:0007669"/>
    <property type="project" value="InterPro"/>
</dbReference>
<evidence type="ECO:0000259" key="5">
    <source>
        <dbReference type="PROSITE" id="PS51736"/>
    </source>
</evidence>
<dbReference type="Gene3D" id="1.10.10.60">
    <property type="entry name" value="Homeodomain-like"/>
    <property type="match status" value="1"/>
</dbReference>
<dbReference type="GO" id="GO:0015074">
    <property type="term" value="P:DNA integration"/>
    <property type="evidence" value="ECO:0007669"/>
    <property type="project" value="UniProtKB-KW"/>
</dbReference>
<evidence type="ECO:0000256" key="1">
    <source>
        <dbReference type="ARBA" id="ARBA00009913"/>
    </source>
</evidence>
<feature type="domain" description="Resolvase/invertase-type recombinase catalytic" evidence="5">
    <location>
        <begin position="8"/>
        <end position="140"/>
    </location>
</feature>
<dbReference type="SMART" id="SM00857">
    <property type="entry name" value="Resolvase"/>
    <property type="match status" value="1"/>
</dbReference>
<dbReference type="GO" id="GO:0003677">
    <property type="term" value="F:DNA binding"/>
    <property type="evidence" value="ECO:0007669"/>
    <property type="project" value="UniProtKB-KW"/>
</dbReference>
<dbReference type="Proteomes" id="UP000315389">
    <property type="component" value="Unassembled WGS sequence"/>
</dbReference>
<keyword evidence="7" id="KW-1185">Reference proteome</keyword>
<dbReference type="Gene3D" id="3.40.50.1390">
    <property type="entry name" value="Resolvase, N-terminal catalytic domain"/>
    <property type="match status" value="1"/>
</dbReference>
<evidence type="ECO:0000256" key="3">
    <source>
        <dbReference type="ARBA" id="ARBA00023125"/>
    </source>
</evidence>
<dbReference type="CDD" id="cd03768">
    <property type="entry name" value="SR_ResInv"/>
    <property type="match status" value="1"/>
</dbReference>
<evidence type="ECO:0000313" key="6">
    <source>
        <dbReference type="EMBL" id="TQL57435.1"/>
    </source>
</evidence>
<dbReference type="SUPFAM" id="SSF46689">
    <property type="entry name" value="Homeodomain-like"/>
    <property type="match status" value="1"/>
</dbReference>
<evidence type="ECO:0000256" key="4">
    <source>
        <dbReference type="ARBA" id="ARBA00023172"/>
    </source>
</evidence>
<dbReference type="FunFam" id="3.40.50.1390:FF:000001">
    <property type="entry name" value="DNA recombinase"/>
    <property type="match status" value="1"/>
</dbReference>
<comment type="caution">
    <text evidence="6">The sequence shown here is derived from an EMBL/GenBank/DDBJ whole genome shotgun (WGS) entry which is preliminary data.</text>
</comment>
<dbReference type="PANTHER" id="PTHR30461:SF26">
    <property type="entry name" value="RESOLVASE HOMOLOG YNEB"/>
    <property type="match status" value="1"/>
</dbReference>
<reference evidence="6 7" key="1">
    <citation type="submission" date="2019-06" db="EMBL/GenBank/DDBJ databases">
        <title>Sequencing the genomes of 1000 actinobacteria strains.</title>
        <authorList>
            <person name="Klenk H.-P."/>
        </authorList>
    </citation>
    <scope>NUCLEOTIDE SEQUENCE [LARGE SCALE GENOMIC DNA]</scope>
    <source>
        <strain evidence="6 7">DSM 4813</strain>
    </source>
</reference>
<keyword evidence="2" id="KW-0229">DNA integration</keyword>
<dbReference type="InterPro" id="IPR036162">
    <property type="entry name" value="Resolvase-like_N_sf"/>
</dbReference>
<protein>
    <submittedName>
        <fullName evidence="6">DNA invertase Pin-like site-specific DNA recombinase</fullName>
    </submittedName>
</protein>
<accession>A0A542ZAT0</accession>
<dbReference type="PANTHER" id="PTHR30461">
    <property type="entry name" value="DNA-INVERTASE FROM LAMBDOID PROPHAGE"/>
    <property type="match status" value="1"/>
</dbReference>
<dbReference type="SUPFAM" id="SSF53041">
    <property type="entry name" value="Resolvase-like"/>
    <property type="match status" value="1"/>
</dbReference>
<gene>
    <name evidence="6" type="ORF">FB461_2170</name>
</gene>
<dbReference type="AlphaFoldDB" id="A0A542ZAT0"/>
<dbReference type="InterPro" id="IPR009057">
    <property type="entry name" value="Homeodomain-like_sf"/>
</dbReference>
<dbReference type="EMBL" id="VFOS01000004">
    <property type="protein sequence ID" value="TQL57435.1"/>
    <property type="molecule type" value="Genomic_DNA"/>
</dbReference>
<sequence>MTGQGKCQVIGYARVSAADQNLGRQLKALDGCDRVFSDKVSGKSTDREQLQEMLRYVREGDTLRVTSPDRLARSTRDLLAMVEELKGRGVAVEFLDNPALNTDTPQGAFMLTILGAVAELERSVIRERQLEGIALAKAAGKYDKSVKLTAEQIEDARQKVDSGVPKAVLARELGVSRQTLYTALSGTGRYAEAAS</sequence>
<comment type="similarity">
    <text evidence="1">Belongs to the site-specific recombinase resolvase family.</text>
</comment>
<dbReference type="InterPro" id="IPR050639">
    <property type="entry name" value="SSR_resolvase"/>
</dbReference>
<dbReference type="OrthoDB" id="128993at2"/>